<evidence type="ECO:0008006" key="4">
    <source>
        <dbReference type="Google" id="ProtNLM"/>
    </source>
</evidence>
<proteinExistence type="predicted"/>
<evidence type="ECO:0000313" key="3">
    <source>
        <dbReference type="Proteomes" id="UP000682733"/>
    </source>
</evidence>
<organism evidence="2 3">
    <name type="scientific">Didymodactylos carnosus</name>
    <dbReference type="NCBI Taxonomy" id="1234261"/>
    <lineage>
        <taxon>Eukaryota</taxon>
        <taxon>Metazoa</taxon>
        <taxon>Spiralia</taxon>
        <taxon>Gnathifera</taxon>
        <taxon>Rotifera</taxon>
        <taxon>Eurotatoria</taxon>
        <taxon>Bdelloidea</taxon>
        <taxon>Philodinida</taxon>
        <taxon>Philodinidae</taxon>
        <taxon>Didymodactylos</taxon>
    </lineage>
</organism>
<dbReference type="AlphaFoldDB" id="A0A8S2QST6"/>
<comment type="caution">
    <text evidence="2">The sequence shown here is derived from an EMBL/GenBank/DDBJ whole genome shotgun (WGS) entry which is preliminary data.</text>
</comment>
<evidence type="ECO:0000313" key="1">
    <source>
        <dbReference type="EMBL" id="CAF1314898.1"/>
    </source>
</evidence>
<gene>
    <name evidence="1" type="ORF">OVA965_LOCUS29161</name>
    <name evidence="2" type="ORF">TMI583_LOCUS29929</name>
</gene>
<dbReference type="EMBL" id="CAJOBA010041946">
    <property type="protein sequence ID" value="CAF4123696.1"/>
    <property type="molecule type" value="Genomic_DNA"/>
</dbReference>
<dbReference type="SUPFAM" id="SSF56399">
    <property type="entry name" value="ADP-ribosylation"/>
    <property type="match status" value="1"/>
</dbReference>
<accession>A0A8S2QST6</accession>
<dbReference type="Gene3D" id="3.90.176.10">
    <property type="entry name" value="Toxin ADP-ribosyltransferase, Chain A, domain 1"/>
    <property type="match status" value="1"/>
</dbReference>
<name>A0A8S2QST6_9BILA</name>
<dbReference type="Proteomes" id="UP000677228">
    <property type="component" value="Unassembled WGS sequence"/>
</dbReference>
<sequence length="383" mass="44868">MAEENPIRHDRVRFLDVNKEPDVNLPPLPITTQILSLRDSVKNLHHLVTDLPSKVSYALDKCRNPKEGLTPDESAALYLYSLQSPEGQLSFYLMFNRALRDEDRSNLVPFTDYYSLFKAAMKKLPSIQDRVWRGVNGDLSKKYRPGTMHVWWGASSCTDIVKVTDTFLDKTTPRTLFNIKCYDGKSIRHHSYFERIHKNRHLFVLCHLRVFLLSSHGGLFHKSRRSFPHAPFPNESETILAPGTWLKVRSQSNPAENFHIIDCEQIEPEEQMNNVSVRCLMWLNPKVNNKSEENLRLQKKYREVWGKNFETYEKANECEAMVRQKKNNEIILIVTGRLGREIVPKIHELNQLSEIFVYCMNKEEHETWSKNYSKVSEFRKVEN</sequence>
<reference evidence="2" key="1">
    <citation type="submission" date="2021-02" db="EMBL/GenBank/DDBJ databases">
        <authorList>
            <person name="Nowell W R."/>
        </authorList>
    </citation>
    <scope>NUCLEOTIDE SEQUENCE</scope>
</reference>
<dbReference type="EMBL" id="CAJNOK010020351">
    <property type="protein sequence ID" value="CAF1314898.1"/>
    <property type="molecule type" value="Genomic_DNA"/>
</dbReference>
<evidence type="ECO:0000313" key="2">
    <source>
        <dbReference type="EMBL" id="CAF4123696.1"/>
    </source>
</evidence>
<protein>
    <recommendedName>
        <fullName evidence="4">NAD(+)--protein-arginine ADP-ribosyltransferase</fullName>
    </recommendedName>
</protein>
<dbReference type="Proteomes" id="UP000682733">
    <property type="component" value="Unassembled WGS sequence"/>
</dbReference>